<dbReference type="Proteomes" id="UP000199412">
    <property type="component" value="Unassembled WGS sequence"/>
</dbReference>
<dbReference type="SUPFAM" id="SSF55729">
    <property type="entry name" value="Acyl-CoA N-acyltransferases (Nat)"/>
    <property type="match status" value="1"/>
</dbReference>
<dbReference type="GO" id="GO:0016747">
    <property type="term" value="F:acyltransferase activity, transferring groups other than amino-acyl groups"/>
    <property type="evidence" value="ECO:0007669"/>
    <property type="project" value="InterPro"/>
</dbReference>
<proteinExistence type="predicted"/>
<evidence type="ECO:0000259" key="3">
    <source>
        <dbReference type="PROSITE" id="PS51186"/>
    </source>
</evidence>
<dbReference type="Pfam" id="PF00583">
    <property type="entry name" value="Acetyltransf_1"/>
    <property type="match status" value="1"/>
</dbReference>
<gene>
    <name evidence="4" type="ORF">SAMN05421720_106105</name>
</gene>
<dbReference type="RefSeq" id="WP_092785619.1">
    <property type="nucleotide sequence ID" value="NZ_FNAP01000006.1"/>
</dbReference>
<keyword evidence="1 4" id="KW-0808">Transferase</keyword>
<dbReference type="PANTHER" id="PTHR43877:SF2">
    <property type="entry name" value="AMINOALKYLPHOSPHONATE N-ACETYLTRANSFERASE-RELATED"/>
    <property type="match status" value="1"/>
</dbReference>
<dbReference type="EMBL" id="FNAP01000006">
    <property type="protein sequence ID" value="SDE39451.1"/>
    <property type="molecule type" value="Genomic_DNA"/>
</dbReference>
<dbReference type="OrthoDB" id="273614at2"/>
<dbReference type="STRING" id="69960.SAMN05421720_106105"/>
<keyword evidence="5" id="KW-1185">Reference proteome</keyword>
<name>A0A1G7CJN3_9PROT</name>
<feature type="domain" description="N-acetyltransferase" evidence="3">
    <location>
        <begin position="12"/>
        <end position="172"/>
    </location>
</feature>
<evidence type="ECO:0000313" key="5">
    <source>
        <dbReference type="Proteomes" id="UP000199412"/>
    </source>
</evidence>
<evidence type="ECO:0000313" key="4">
    <source>
        <dbReference type="EMBL" id="SDE39451.1"/>
    </source>
</evidence>
<dbReference type="InterPro" id="IPR016181">
    <property type="entry name" value="Acyl_CoA_acyltransferase"/>
</dbReference>
<dbReference type="InterPro" id="IPR000182">
    <property type="entry name" value="GNAT_dom"/>
</dbReference>
<dbReference type="Gene3D" id="3.40.630.30">
    <property type="match status" value="1"/>
</dbReference>
<dbReference type="InterPro" id="IPR050832">
    <property type="entry name" value="Bact_Acetyltransf"/>
</dbReference>
<sequence>MRGPKDIATGATLVEGYRPGILAEVVALHMEYYARHWSFGRSFEAKVAGDMAAFLDRLDPNRDLLLSVRDREGALLGSITIQAPRAGPGSDDEAAHLRWFIVGGAGRGCGLGRSLLEHALEACDARGYALTYLTTFEGLHAARHLYESLGFRLVATMSVDQWNGGVVEQRFERQKGAGPTQA</sequence>
<keyword evidence="2" id="KW-0012">Acyltransferase</keyword>
<evidence type="ECO:0000256" key="2">
    <source>
        <dbReference type="ARBA" id="ARBA00023315"/>
    </source>
</evidence>
<evidence type="ECO:0000256" key="1">
    <source>
        <dbReference type="ARBA" id="ARBA00022679"/>
    </source>
</evidence>
<protein>
    <submittedName>
        <fullName evidence="4">Acetyltransferase (GNAT) family protein</fullName>
    </submittedName>
</protein>
<organism evidence="4 5">
    <name type="scientific">Rhodospira trueperi</name>
    <dbReference type="NCBI Taxonomy" id="69960"/>
    <lineage>
        <taxon>Bacteria</taxon>
        <taxon>Pseudomonadati</taxon>
        <taxon>Pseudomonadota</taxon>
        <taxon>Alphaproteobacteria</taxon>
        <taxon>Rhodospirillales</taxon>
        <taxon>Rhodospirillaceae</taxon>
        <taxon>Rhodospira</taxon>
    </lineage>
</organism>
<accession>A0A1G7CJN3</accession>
<dbReference type="AlphaFoldDB" id="A0A1G7CJN3"/>
<dbReference type="PANTHER" id="PTHR43877">
    <property type="entry name" value="AMINOALKYLPHOSPHONATE N-ACETYLTRANSFERASE-RELATED-RELATED"/>
    <property type="match status" value="1"/>
</dbReference>
<reference evidence="4 5" key="1">
    <citation type="submission" date="2016-10" db="EMBL/GenBank/DDBJ databases">
        <authorList>
            <person name="de Groot N.N."/>
        </authorList>
    </citation>
    <scope>NUCLEOTIDE SEQUENCE [LARGE SCALE GENOMIC DNA]</scope>
    <source>
        <strain evidence="4 5">ATCC 700224</strain>
    </source>
</reference>
<dbReference type="PROSITE" id="PS51186">
    <property type="entry name" value="GNAT"/>
    <property type="match status" value="1"/>
</dbReference>